<dbReference type="RefSeq" id="WP_098444564.1">
    <property type="nucleotide sequence ID" value="NZ_WMEY01000002.1"/>
</dbReference>
<accession>A0A845EW27</accession>
<proteinExistence type="predicted"/>
<comment type="caution">
    <text evidence="1">The sequence shown here is derived from an EMBL/GenBank/DDBJ whole genome shotgun (WGS) entry which is preliminary data.</text>
</comment>
<name>A0A845EW27_9BACL</name>
<protein>
    <submittedName>
        <fullName evidence="1">Bacillithiol system redox-active protein YtxJ</fullName>
    </submittedName>
</protein>
<sequence length="111" mass="12774">MAITKLTTSDDFKRVKEDHSQFIVFKNSTTCPISAQAFEEFEKFSEDVAEEVYYLNVQESRPLSTEIADTFGVKHQSPQALVFNGDEVVWNDSHWRITYTSLTDAAKQFLK</sequence>
<organism evidence="1 2">
    <name type="scientific">Guptibacillus hwajinpoensis</name>
    <dbReference type="NCBI Taxonomy" id="208199"/>
    <lineage>
        <taxon>Bacteria</taxon>
        <taxon>Bacillati</taxon>
        <taxon>Bacillota</taxon>
        <taxon>Bacilli</taxon>
        <taxon>Bacillales</taxon>
        <taxon>Guptibacillaceae</taxon>
        <taxon>Guptibacillus</taxon>
    </lineage>
</organism>
<dbReference type="InterPro" id="IPR022551">
    <property type="entry name" value="BrxC"/>
</dbReference>
<dbReference type="InterPro" id="IPR036249">
    <property type="entry name" value="Thioredoxin-like_sf"/>
</dbReference>
<dbReference type="Proteomes" id="UP000447833">
    <property type="component" value="Unassembled WGS sequence"/>
</dbReference>
<dbReference type="Gene3D" id="3.40.30.10">
    <property type="entry name" value="Glutaredoxin"/>
    <property type="match status" value="1"/>
</dbReference>
<reference evidence="1 2" key="1">
    <citation type="submission" date="2019-11" db="EMBL/GenBank/DDBJ databases">
        <title>Genome sequences of 17 halophilic strains isolated from different environments.</title>
        <authorList>
            <person name="Furrow R.E."/>
        </authorList>
    </citation>
    <scope>NUCLEOTIDE SEQUENCE [LARGE SCALE GENOMIC DNA]</scope>
    <source>
        <strain evidence="1 2">22506_14_FS</strain>
    </source>
</reference>
<dbReference type="NCBIfam" id="TIGR04019">
    <property type="entry name" value="B_thiol_YtxJ"/>
    <property type="match status" value="1"/>
</dbReference>
<dbReference type="Pfam" id="PF11009">
    <property type="entry name" value="BrxC"/>
    <property type="match status" value="1"/>
</dbReference>
<evidence type="ECO:0000313" key="1">
    <source>
        <dbReference type="EMBL" id="MYL62736.1"/>
    </source>
</evidence>
<dbReference type="EMBL" id="WMEY01000002">
    <property type="protein sequence ID" value="MYL62736.1"/>
    <property type="molecule type" value="Genomic_DNA"/>
</dbReference>
<dbReference type="SUPFAM" id="SSF52833">
    <property type="entry name" value="Thioredoxin-like"/>
    <property type="match status" value="1"/>
</dbReference>
<dbReference type="AlphaFoldDB" id="A0A845EW27"/>
<gene>
    <name evidence="1" type="primary">ytxJ</name>
    <name evidence="1" type="ORF">GLW07_05125</name>
</gene>
<evidence type="ECO:0000313" key="2">
    <source>
        <dbReference type="Proteomes" id="UP000447833"/>
    </source>
</evidence>